<proteinExistence type="predicted"/>
<sequence>MARHECKICLQLYLYVRSKVKLLFQSPNNRVYQIIESILISHPLQNSIPTTGLNRSQHLLQTSTKLSGILVWSNLRINFNITTTTEYRSQLVSILTDHQAYGSYALSTVDITGFGVNNVSA</sequence>
<evidence type="ECO:0000313" key="2">
    <source>
        <dbReference type="Proteomes" id="UP001497623"/>
    </source>
</evidence>
<keyword evidence="2" id="KW-1185">Reference proteome</keyword>
<gene>
    <name evidence="1" type="ORF">MNOR_LOCUS15542</name>
</gene>
<organism evidence="1 2">
    <name type="scientific">Meganyctiphanes norvegica</name>
    <name type="common">Northern krill</name>
    <name type="synonym">Thysanopoda norvegica</name>
    <dbReference type="NCBI Taxonomy" id="48144"/>
    <lineage>
        <taxon>Eukaryota</taxon>
        <taxon>Metazoa</taxon>
        <taxon>Ecdysozoa</taxon>
        <taxon>Arthropoda</taxon>
        <taxon>Crustacea</taxon>
        <taxon>Multicrustacea</taxon>
        <taxon>Malacostraca</taxon>
        <taxon>Eumalacostraca</taxon>
        <taxon>Eucarida</taxon>
        <taxon>Euphausiacea</taxon>
        <taxon>Euphausiidae</taxon>
        <taxon>Meganyctiphanes</taxon>
    </lineage>
</organism>
<evidence type="ECO:0000313" key="1">
    <source>
        <dbReference type="EMBL" id="CAL4095983.1"/>
    </source>
</evidence>
<name>A0AAV2QQ56_MEGNR</name>
<protein>
    <submittedName>
        <fullName evidence="1">Uncharacterized protein</fullName>
    </submittedName>
</protein>
<accession>A0AAV2QQ56</accession>
<comment type="caution">
    <text evidence="1">The sequence shown here is derived from an EMBL/GenBank/DDBJ whole genome shotgun (WGS) entry which is preliminary data.</text>
</comment>
<dbReference type="Proteomes" id="UP001497623">
    <property type="component" value="Unassembled WGS sequence"/>
</dbReference>
<dbReference type="AlphaFoldDB" id="A0AAV2QQ56"/>
<dbReference type="EMBL" id="CAXKWB010009751">
    <property type="protein sequence ID" value="CAL4095983.1"/>
    <property type="molecule type" value="Genomic_DNA"/>
</dbReference>
<reference evidence="1 2" key="1">
    <citation type="submission" date="2024-05" db="EMBL/GenBank/DDBJ databases">
        <authorList>
            <person name="Wallberg A."/>
        </authorList>
    </citation>
    <scope>NUCLEOTIDE SEQUENCE [LARGE SCALE GENOMIC DNA]</scope>
</reference>